<reference evidence="2 3" key="1">
    <citation type="submission" date="2019-06" db="EMBL/GenBank/DDBJ databases">
        <authorList>
            <person name="Meng X."/>
        </authorList>
    </citation>
    <scope>NUCLEOTIDE SEQUENCE [LARGE SCALE GENOMIC DNA]</scope>
    <source>
        <strain evidence="2 3">M625</strain>
    </source>
</reference>
<name>A0A504JHF5_9FLAO</name>
<gene>
    <name evidence="2" type="ORF">FHK87_11345</name>
</gene>
<evidence type="ECO:0000313" key="2">
    <source>
        <dbReference type="EMBL" id="TPN85871.1"/>
    </source>
</evidence>
<dbReference type="OrthoDB" id="1466811at2"/>
<protein>
    <recommendedName>
        <fullName evidence="4">PorT family protein</fullName>
    </recommendedName>
</protein>
<keyword evidence="1" id="KW-0175">Coiled coil</keyword>
<proteinExistence type="predicted"/>
<evidence type="ECO:0000313" key="3">
    <source>
        <dbReference type="Proteomes" id="UP000315540"/>
    </source>
</evidence>
<sequence>MKTIVTLATIVVMSFLVQLTNAQEREINSELELLEQQKEQIVLQEKEALKQKVEKINDQLINKEITIEEAQRQKENAAKTHALNIENKIAIIDNQIALIQRNGIESDQEEDPEVWIGVGAKSKNSNDILFGIKINPDKEKEIKYDRRTTSHLVIATGFNNAISEDKGFDDLDYKGAGSRFFEIGWVWKTRVFKNTNFLRLKYGLSYTNNGLKPEGNRYFVESNNQVRLEEFRVELSKSKFRMDNLVIPVHFEFGPSELTETAQSIRYSTEYKFIFGIGGYAGFNLSTRQKLKYRENGERIKDKIKRDYNTSDIVYGISGYIGCGDLSLYAKYDLSPIFEDAEIEQNNISLGLRIEL</sequence>
<dbReference type="Proteomes" id="UP000315540">
    <property type="component" value="Unassembled WGS sequence"/>
</dbReference>
<accession>A0A504JHF5</accession>
<dbReference type="EMBL" id="VFWZ01000003">
    <property type="protein sequence ID" value="TPN85871.1"/>
    <property type="molecule type" value="Genomic_DNA"/>
</dbReference>
<dbReference type="RefSeq" id="WP_140592872.1">
    <property type="nucleotide sequence ID" value="NZ_VFWZ01000003.1"/>
</dbReference>
<comment type="caution">
    <text evidence="2">The sequence shown here is derived from an EMBL/GenBank/DDBJ whole genome shotgun (WGS) entry which is preliminary data.</text>
</comment>
<dbReference type="AlphaFoldDB" id="A0A504JHF5"/>
<evidence type="ECO:0008006" key="4">
    <source>
        <dbReference type="Google" id="ProtNLM"/>
    </source>
</evidence>
<organism evidence="2 3">
    <name type="scientific">Aquimarina algicola</name>
    <dbReference type="NCBI Taxonomy" id="2589995"/>
    <lineage>
        <taxon>Bacteria</taxon>
        <taxon>Pseudomonadati</taxon>
        <taxon>Bacteroidota</taxon>
        <taxon>Flavobacteriia</taxon>
        <taxon>Flavobacteriales</taxon>
        <taxon>Flavobacteriaceae</taxon>
        <taxon>Aquimarina</taxon>
    </lineage>
</organism>
<evidence type="ECO:0000256" key="1">
    <source>
        <dbReference type="SAM" id="Coils"/>
    </source>
</evidence>
<feature type="coiled-coil region" evidence="1">
    <location>
        <begin position="17"/>
        <end position="80"/>
    </location>
</feature>
<keyword evidence="3" id="KW-1185">Reference proteome</keyword>